<dbReference type="PANTHER" id="PTHR48056:SF89">
    <property type="entry name" value="OS06G0585982 PROTEIN"/>
    <property type="match status" value="1"/>
</dbReference>
<dbReference type="GO" id="GO:0005886">
    <property type="term" value="C:plasma membrane"/>
    <property type="evidence" value="ECO:0007669"/>
    <property type="project" value="UniProtKB-SubCell"/>
</dbReference>
<dbReference type="InterPro" id="IPR001245">
    <property type="entry name" value="Ser-Thr/Tyr_kinase_cat_dom"/>
</dbReference>
<evidence type="ECO:0000256" key="5">
    <source>
        <dbReference type="ARBA" id="ARBA00022475"/>
    </source>
</evidence>
<dbReference type="InterPro" id="IPR050647">
    <property type="entry name" value="Plant_LRR-RLKs"/>
</dbReference>
<dbReference type="Pfam" id="PF13516">
    <property type="entry name" value="LRR_6"/>
    <property type="match status" value="1"/>
</dbReference>
<evidence type="ECO:0000256" key="18">
    <source>
        <dbReference type="ARBA" id="ARBA00023170"/>
    </source>
</evidence>
<evidence type="ECO:0000256" key="22">
    <source>
        <dbReference type="ARBA" id="ARBA00054320"/>
    </source>
</evidence>
<dbReference type="Proteomes" id="UP001327560">
    <property type="component" value="Chromosome 6"/>
</dbReference>
<keyword evidence="17 26" id="KW-0472">Membrane</keyword>
<dbReference type="InterPro" id="IPR001611">
    <property type="entry name" value="Leu-rich_rpt"/>
</dbReference>
<evidence type="ECO:0000256" key="19">
    <source>
        <dbReference type="ARBA" id="ARBA00023180"/>
    </source>
</evidence>
<keyword evidence="18 29" id="KW-0675">Receptor</keyword>
<dbReference type="InterPro" id="IPR032675">
    <property type="entry name" value="LRR_dom_sf"/>
</dbReference>
<keyword evidence="8" id="KW-0433">Leucine-rich repeat</keyword>
<dbReference type="FunFam" id="3.80.10.10:FF:000275">
    <property type="entry name" value="Leucine-rich repeat receptor-like protein kinase"/>
    <property type="match status" value="1"/>
</dbReference>
<dbReference type="Pfam" id="PF08263">
    <property type="entry name" value="LRRNT_2"/>
    <property type="match status" value="1"/>
</dbReference>
<evidence type="ECO:0000256" key="10">
    <source>
        <dbReference type="ARBA" id="ARBA00022692"/>
    </source>
</evidence>
<evidence type="ECO:0000256" key="13">
    <source>
        <dbReference type="ARBA" id="ARBA00022741"/>
    </source>
</evidence>
<keyword evidence="11 27" id="KW-0732">Signal</keyword>
<evidence type="ECO:0000256" key="25">
    <source>
        <dbReference type="PROSITE-ProRule" id="PRU10141"/>
    </source>
</evidence>
<feature type="transmembrane region" description="Helical" evidence="26">
    <location>
        <begin position="636"/>
        <end position="661"/>
    </location>
</feature>
<evidence type="ECO:0000256" key="16">
    <source>
        <dbReference type="ARBA" id="ARBA00022989"/>
    </source>
</evidence>
<keyword evidence="12" id="KW-0677">Repeat</keyword>
<evidence type="ECO:0000313" key="29">
    <source>
        <dbReference type="EMBL" id="WOL10558.1"/>
    </source>
</evidence>
<evidence type="ECO:0000256" key="24">
    <source>
        <dbReference type="ARBA" id="ARBA00072040"/>
    </source>
</evidence>
<gene>
    <name evidence="29" type="ORF">Cni_G19316</name>
</gene>
<accession>A0AAQ3QII8</accession>
<evidence type="ECO:0000256" key="11">
    <source>
        <dbReference type="ARBA" id="ARBA00022729"/>
    </source>
</evidence>
<dbReference type="Pfam" id="PF23598">
    <property type="entry name" value="LRR_14"/>
    <property type="match status" value="1"/>
</dbReference>
<evidence type="ECO:0000256" key="15">
    <source>
        <dbReference type="ARBA" id="ARBA00022840"/>
    </source>
</evidence>
<evidence type="ECO:0000256" key="23">
    <source>
        <dbReference type="ARBA" id="ARBA00056628"/>
    </source>
</evidence>
<dbReference type="SMART" id="SM00220">
    <property type="entry name" value="S_TKc"/>
    <property type="match status" value="1"/>
</dbReference>
<name>A0AAQ3QII8_9LILI</name>
<evidence type="ECO:0000256" key="3">
    <source>
        <dbReference type="ARBA" id="ARBA00008684"/>
    </source>
</evidence>
<dbReference type="InterPro" id="IPR000719">
    <property type="entry name" value="Prot_kinase_dom"/>
</dbReference>
<evidence type="ECO:0000256" key="6">
    <source>
        <dbReference type="ARBA" id="ARBA00022527"/>
    </source>
</evidence>
<dbReference type="PROSITE" id="PS50011">
    <property type="entry name" value="PROTEIN_KINASE_DOM"/>
    <property type="match status" value="1"/>
</dbReference>
<keyword evidence="30" id="KW-1185">Reference proteome</keyword>
<keyword evidence="15 25" id="KW-0067">ATP-binding</keyword>
<dbReference type="Gene3D" id="1.10.510.10">
    <property type="entry name" value="Transferase(Phosphotransferase) domain 1"/>
    <property type="match status" value="1"/>
</dbReference>
<keyword evidence="14 29" id="KW-0418">Kinase</keyword>
<evidence type="ECO:0000256" key="1">
    <source>
        <dbReference type="ARBA" id="ARBA00004251"/>
    </source>
</evidence>
<dbReference type="Pfam" id="PF07714">
    <property type="entry name" value="PK_Tyr_Ser-Thr"/>
    <property type="match status" value="1"/>
</dbReference>
<dbReference type="GO" id="GO:0033612">
    <property type="term" value="F:receptor serine/threonine kinase binding"/>
    <property type="evidence" value="ECO:0007669"/>
    <property type="project" value="TreeGrafter"/>
</dbReference>
<dbReference type="FunFam" id="3.80.10.10:FF:000288">
    <property type="entry name" value="LRR receptor-like serine/threonine-protein kinase EFR"/>
    <property type="match status" value="1"/>
</dbReference>
<evidence type="ECO:0000256" key="26">
    <source>
        <dbReference type="SAM" id="Phobius"/>
    </source>
</evidence>
<evidence type="ECO:0000313" key="30">
    <source>
        <dbReference type="Proteomes" id="UP001327560"/>
    </source>
</evidence>
<sequence>MEHSSLGFLLPVLAILLLIPFPSLLAQSSTDLPVQDALLSIKSSVVVDPKEALASWNQSSNFCQWRGVHCNAQGQVSTLDFRGLGLQGTISPAIGNLSSLHFLYLQENYFSGDLPPQLGYLTHLEVLNVSSNSFGGSIPPDIAECSNLISLDLSMNNISGRIPTHLDRLSKLQVLNLGRNQLTGTIPRSIGNLSSLNTLNLGTNSLSGRIPSELGRLHKLQDLQISINHLTGHVPSSLYNLSSLVYLRFASNNFSGEIPGDIGFRLPNLLDFHNCFNMFTGSLPPSLHNVTKLQSLRMSNNLFSGLVPPGLDNLHDLIMYNIGFNRISSFGENGLDFIASLVNSTRLQFIAIDENLFEGVLPASIGNLSRSLSKFYMGGNRISGGIPASIGLLENLTLLNMSHNSISGEIPTEIGRLKQLRILGLARNRLSGKIPAEIGDLSMLTELKLYGNQLGGSLPSTFGRLQDLLTLDASNNKLVGNLPRELFTVSSLSSFLNLSNNGFTGSLPEEIGDLESIREIDLSGNLLSGNITNSIGKCQSLQILSMSNNSFSGVIPDAIGELKALQSLDLSMNRLSGPIPGGLAKLSLQYLNLSFNDLEGDVPSGGIFTNSSSAHLEGNSKLCWSKHCETKSNHRLHLTIIFLGVAFTLCLLGSIMWLFFFKRRVIIKKILPKTNSIRGQHPIISYQELHRATDNFSARNLIGAGSFGSVYKGVLTDGLNVAVKVLNHDVGGAMKSFVAECNALKIARHRNLVKLVTLCLSLDYGNNEFRALVYEYMGNGNMEEWMRGKRTRRGLSLLERLGIAVDVASALDYLHNDGEAAVVHCDVKPSNVLIDEDMTAKVGDFGLAKVLAKKVEGDEESTTTTHRLKGSIGYIPPEYGFGGKPSTKGDVYSYGVMLLELFTGKSPTDECFNGDLSLVKWVQAAFPSQLLQVLNDELLSPAAAISFEDRELNPEKRDECLVSVIGVGLNCVKESPDARLAIRDVLHQLKSIKEKLLKPHNVEV</sequence>
<dbReference type="InterPro" id="IPR003591">
    <property type="entry name" value="Leu-rich_rpt_typical-subtyp"/>
</dbReference>
<evidence type="ECO:0000256" key="8">
    <source>
        <dbReference type="ARBA" id="ARBA00022614"/>
    </source>
</evidence>
<dbReference type="SMART" id="SM00369">
    <property type="entry name" value="LRR_TYP"/>
    <property type="match status" value="9"/>
</dbReference>
<dbReference type="EMBL" id="CP136895">
    <property type="protein sequence ID" value="WOL10558.1"/>
    <property type="molecule type" value="Genomic_DNA"/>
</dbReference>
<comment type="function">
    <text evidence="23">The processed protein kinase Xa21 chain released by protein cleavage after X.oryzae pv. oryzae protein Ax21 detection translocates into the nucleus where it can bind and regulate WRKY62, a transcription factor. Confers resistance to the bacterial pathogen X.oryzae pv. oryzae (Xoo).</text>
</comment>
<comment type="catalytic activity">
    <reaction evidence="21">
        <text>L-seryl-[protein] + ATP = O-phospho-L-seryl-[protein] + ADP + H(+)</text>
        <dbReference type="Rhea" id="RHEA:17989"/>
        <dbReference type="Rhea" id="RHEA-COMP:9863"/>
        <dbReference type="Rhea" id="RHEA-COMP:11604"/>
        <dbReference type="ChEBI" id="CHEBI:15378"/>
        <dbReference type="ChEBI" id="CHEBI:29999"/>
        <dbReference type="ChEBI" id="CHEBI:30616"/>
        <dbReference type="ChEBI" id="CHEBI:83421"/>
        <dbReference type="ChEBI" id="CHEBI:456216"/>
        <dbReference type="EC" id="2.7.11.1"/>
    </reaction>
</comment>
<dbReference type="SUPFAM" id="SSF52047">
    <property type="entry name" value="RNI-like"/>
    <property type="match status" value="1"/>
</dbReference>
<dbReference type="PANTHER" id="PTHR48056">
    <property type="entry name" value="LRR RECEPTOR-LIKE SERINE/THREONINE-PROTEIN KINASE-RELATED"/>
    <property type="match status" value="1"/>
</dbReference>
<organism evidence="29 30">
    <name type="scientific">Canna indica</name>
    <name type="common">Indian-shot</name>
    <dbReference type="NCBI Taxonomy" id="4628"/>
    <lineage>
        <taxon>Eukaryota</taxon>
        <taxon>Viridiplantae</taxon>
        <taxon>Streptophyta</taxon>
        <taxon>Embryophyta</taxon>
        <taxon>Tracheophyta</taxon>
        <taxon>Spermatophyta</taxon>
        <taxon>Magnoliopsida</taxon>
        <taxon>Liliopsida</taxon>
        <taxon>Zingiberales</taxon>
        <taxon>Cannaceae</taxon>
        <taxon>Canna</taxon>
    </lineage>
</organism>
<dbReference type="FunFam" id="3.30.200.20:FF:000432">
    <property type="entry name" value="LRR receptor-like serine/threonine-protein kinase EFR"/>
    <property type="match status" value="1"/>
</dbReference>
<keyword evidence="19" id="KW-0325">Glycoprotein</keyword>
<dbReference type="SUPFAM" id="SSF52058">
    <property type="entry name" value="L domain-like"/>
    <property type="match status" value="1"/>
</dbReference>
<protein>
    <recommendedName>
        <fullName evidence="24">Receptor kinase-like protein Xa21</fullName>
        <ecNumber evidence="4">2.7.11.1</ecNumber>
    </recommendedName>
</protein>
<dbReference type="Pfam" id="PF13855">
    <property type="entry name" value="LRR_8"/>
    <property type="match status" value="1"/>
</dbReference>
<feature type="domain" description="Protein kinase" evidence="28">
    <location>
        <begin position="696"/>
        <end position="997"/>
    </location>
</feature>
<dbReference type="AlphaFoldDB" id="A0AAQ3QII8"/>
<evidence type="ECO:0000256" key="14">
    <source>
        <dbReference type="ARBA" id="ARBA00022777"/>
    </source>
</evidence>
<dbReference type="InterPro" id="IPR013210">
    <property type="entry name" value="LRR_N_plant-typ"/>
</dbReference>
<keyword evidence="16 26" id="KW-1133">Transmembrane helix</keyword>
<comment type="similarity">
    <text evidence="3">Belongs to the protein kinase superfamily. Ser/Thr protein kinase family.</text>
</comment>
<evidence type="ECO:0000256" key="27">
    <source>
        <dbReference type="SAM" id="SignalP"/>
    </source>
</evidence>
<dbReference type="FunFam" id="3.80.10.10:FF:000383">
    <property type="entry name" value="Leucine-rich repeat receptor protein kinase EMS1"/>
    <property type="match status" value="1"/>
</dbReference>
<keyword evidence="9" id="KW-0808">Transferase</keyword>
<keyword evidence="10 26" id="KW-0812">Transmembrane</keyword>
<evidence type="ECO:0000256" key="20">
    <source>
        <dbReference type="ARBA" id="ARBA00047899"/>
    </source>
</evidence>
<feature type="binding site" evidence="25">
    <location>
        <position position="724"/>
    </location>
    <ligand>
        <name>ATP</name>
        <dbReference type="ChEBI" id="CHEBI:30616"/>
    </ligand>
</feature>
<dbReference type="GO" id="GO:0004674">
    <property type="term" value="F:protein serine/threonine kinase activity"/>
    <property type="evidence" value="ECO:0007669"/>
    <property type="project" value="UniProtKB-KW"/>
</dbReference>
<keyword evidence="13 25" id="KW-0547">Nucleotide-binding</keyword>
<dbReference type="GO" id="GO:0005789">
    <property type="term" value="C:endoplasmic reticulum membrane"/>
    <property type="evidence" value="ECO:0007669"/>
    <property type="project" value="UniProtKB-SubCell"/>
</dbReference>
<feature type="chain" id="PRO_5042972785" description="Receptor kinase-like protein Xa21" evidence="27">
    <location>
        <begin position="27"/>
        <end position="1004"/>
    </location>
</feature>
<dbReference type="PROSITE" id="PS00108">
    <property type="entry name" value="PROTEIN_KINASE_ST"/>
    <property type="match status" value="1"/>
</dbReference>
<comment type="function">
    <text evidence="22">Receptor kinase that detects X.oryzae pv. oryzae protein Ax21 to promote innate immunity. Following X.oryzae pv. oryzae protein Ax21 detection, undergoes cleavage, releasing the processed protein kinase Xa21 chain.</text>
</comment>
<keyword evidence="6" id="KW-0723">Serine/threonine-protein kinase</keyword>
<dbReference type="InterPro" id="IPR008271">
    <property type="entry name" value="Ser/Thr_kinase_AS"/>
</dbReference>
<feature type="signal peptide" evidence="27">
    <location>
        <begin position="1"/>
        <end position="26"/>
    </location>
</feature>
<comment type="catalytic activity">
    <reaction evidence="20">
        <text>L-threonyl-[protein] + ATP = O-phospho-L-threonyl-[protein] + ADP + H(+)</text>
        <dbReference type="Rhea" id="RHEA:46608"/>
        <dbReference type="Rhea" id="RHEA-COMP:11060"/>
        <dbReference type="Rhea" id="RHEA-COMP:11605"/>
        <dbReference type="ChEBI" id="CHEBI:15378"/>
        <dbReference type="ChEBI" id="CHEBI:30013"/>
        <dbReference type="ChEBI" id="CHEBI:30616"/>
        <dbReference type="ChEBI" id="CHEBI:61977"/>
        <dbReference type="ChEBI" id="CHEBI:456216"/>
        <dbReference type="EC" id="2.7.11.1"/>
    </reaction>
</comment>
<dbReference type="SUPFAM" id="SSF56112">
    <property type="entry name" value="Protein kinase-like (PK-like)"/>
    <property type="match status" value="1"/>
</dbReference>
<keyword evidence="5" id="KW-1003">Cell membrane</keyword>
<evidence type="ECO:0000256" key="2">
    <source>
        <dbReference type="ARBA" id="ARBA00004389"/>
    </source>
</evidence>
<dbReference type="InterPro" id="IPR011009">
    <property type="entry name" value="Kinase-like_dom_sf"/>
</dbReference>
<dbReference type="Gene3D" id="3.80.10.10">
    <property type="entry name" value="Ribonuclease Inhibitor"/>
    <property type="match status" value="4"/>
</dbReference>
<evidence type="ECO:0000256" key="7">
    <source>
        <dbReference type="ARBA" id="ARBA00022553"/>
    </source>
</evidence>
<dbReference type="InterPro" id="IPR055414">
    <property type="entry name" value="LRR_R13L4/SHOC2-like"/>
</dbReference>
<dbReference type="EC" id="2.7.11.1" evidence="4"/>
<reference evidence="29 30" key="1">
    <citation type="submission" date="2023-10" db="EMBL/GenBank/DDBJ databases">
        <title>Chromosome-scale genome assembly provides insights into flower coloration mechanisms of Canna indica.</title>
        <authorList>
            <person name="Li C."/>
        </authorList>
    </citation>
    <scope>NUCLEOTIDE SEQUENCE [LARGE SCALE GENOMIC DNA]</scope>
    <source>
        <tissue evidence="29">Flower</tissue>
    </source>
</reference>
<evidence type="ECO:0000256" key="21">
    <source>
        <dbReference type="ARBA" id="ARBA00048679"/>
    </source>
</evidence>
<evidence type="ECO:0000256" key="9">
    <source>
        <dbReference type="ARBA" id="ARBA00022679"/>
    </source>
</evidence>
<dbReference type="Gene3D" id="3.30.200.20">
    <property type="entry name" value="Phosphorylase Kinase, domain 1"/>
    <property type="match status" value="1"/>
</dbReference>
<dbReference type="InterPro" id="IPR017441">
    <property type="entry name" value="Protein_kinase_ATP_BS"/>
</dbReference>
<dbReference type="GO" id="GO:0005524">
    <property type="term" value="F:ATP binding"/>
    <property type="evidence" value="ECO:0007669"/>
    <property type="project" value="UniProtKB-UniRule"/>
</dbReference>
<evidence type="ECO:0000256" key="4">
    <source>
        <dbReference type="ARBA" id="ARBA00012513"/>
    </source>
</evidence>
<evidence type="ECO:0000256" key="17">
    <source>
        <dbReference type="ARBA" id="ARBA00023136"/>
    </source>
</evidence>
<proteinExistence type="inferred from homology"/>
<dbReference type="FunFam" id="1.10.510.10:FF:000358">
    <property type="entry name" value="Putative leucine-rich repeat receptor-like serine/threonine-protein kinase"/>
    <property type="match status" value="1"/>
</dbReference>
<comment type="subcellular location">
    <subcellularLocation>
        <location evidence="1">Cell membrane</location>
        <topology evidence="1">Single-pass type I membrane protein</topology>
    </subcellularLocation>
    <subcellularLocation>
        <location evidence="2">Endoplasmic reticulum membrane</location>
        <topology evidence="2">Single-pass membrane protein</topology>
    </subcellularLocation>
</comment>
<evidence type="ECO:0000259" key="28">
    <source>
        <dbReference type="PROSITE" id="PS50011"/>
    </source>
</evidence>
<keyword evidence="7" id="KW-0597">Phosphoprotein</keyword>
<evidence type="ECO:0000256" key="12">
    <source>
        <dbReference type="ARBA" id="ARBA00022737"/>
    </source>
</evidence>
<dbReference type="PROSITE" id="PS00107">
    <property type="entry name" value="PROTEIN_KINASE_ATP"/>
    <property type="match status" value="1"/>
</dbReference>
<dbReference type="Pfam" id="PF00560">
    <property type="entry name" value="LRR_1"/>
    <property type="match status" value="6"/>
</dbReference>